<feature type="chain" id="PRO_5037817457" evidence="1">
    <location>
        <begin position="21"/>
        <end position="118"/>
    </location>
</feature>
<evidence type="ECO:0000256" key="1">
    <source>
        <dbReference type="SAM" id="SignalP"/>
    </source>
</evidence>
<feature type="signal peptide" evidence="1">
    <location>
        <begin position="1"/>
        <end position="20"/>
    </location>
</feature>
<name>A0A930BVG7_9RHOO</name>
<gene>
    <name evidence="2" type="ORF">HXL68_15585</name>
</gene>
<dbReference type="Proteomes" id="UP000718593">
    <property type="component" value="Unassembled WGS sequence"/>
</dbReference>
<evidence type="ECO:0000313" key="3">
    <source>
        <dbReference type="Proteomes" id="UP000718593"/>
    </source>
</evidence>
<organism evidence="2 3">
    <name type="scientific">Dechloromonas agitata</name>
    <dbReference type="NCBI Taxonomy" id="73030"/>
    <lineage>
        <taxon>Bacteria</taxon>
        <taxon>Pseudomonadati</taxon>
        <taxon>Pseudomonadota</taxon>
        <taxon>Betaproteobacteria</taxon>
        <taxon>Rhodocyclales</taxon>
        <taxon>Azonexaceae</taxon>
        <taxon>Dechloromonas</taxon>
    </lineage>
</organism>
<proteinExistence type="predicted"/>
<evidence type="ECO:0000313" key="2">
    <source>
        <dbReference type="EMBL" id="MBF1166449.1"/>
    </source>
</evidence>
<accession>A0A930BVG7</accession>
<keyword evidence="1" id="KW-0732">Signal</keyword>
<protein>
    <submittedName>
        <fullName evidence="2">Uncharacterized protein</fullName>
    </submittedName>
</protein>
<dbReference type="AlphaFoldDB" id="A0A930BVG7"/>
<dbReference type="RefSeq" id="WP_027458446.1">
    <property type="nucleotide sequence ID" value="NZ_JARBJQ010000008.1"/>
</dbReference>
<sequence length="118" mass="12584">MKLRALTLAAALALPFAASAAEPVKFEVYLGGELKHSISLAGPHSKFKFSPAGLADTTLEFRLIAPEPLILEMTESTANNTAPENVGRISLIKPGSSVTVSDIKGTHFKHPYVLVRAE</sequence>
<dbReference type="EMBL" id="JABZMI010000460">
    <property type="protein sequence ID" value="MBF1166449.1"/>
    <property type="molecule type" value="Genomic_DNA"/>
</dbReference>
<comment type="caution">
    <text evidence="2">The sequence shown here is derived from an EMBL/GenBank/DDBJ whole genome shotgun (WGS) entry which is preliminary data.</text>
</comment>
<reference evidence="2" key="1">
    <citation type="submission" date="2020-04" db="EMBL/GenBank/DDBJ databases">
        <title>Deep metagenomics examines the oral microbiome during advanced dental caries in children, revealing novel taxa and co-occurrences with host molecules.</title>
        <authorList>
            <person name="Baker J.L."/>
            <person name="Morton J.T."/>
            <person name="Dinis M."/>
            <person name="Alvarez R."/>
            <person name="Tran N.C."/>
            <person name="Knight R."/>
            <person name="Edlund A."/>
        </authorList>
    </citation>
    <scope>NUCLEOTIDE SEQUENCE</scope>
    <source>
        <strain evidence="2">JCVI_32_bin.24</strain>
    </source>
</reference>